<dbReference type="SUPFAM" id="SSF52172">
    <property type="entry name" value="CheY-like"/>
    <property type="match status" value="1"/>
</dbReference>
<dbReference type="SUPFAM" id="SSF46894">
    <property type="entry name" value="C-terminal effector domain of the bipartite response regulators"/>
    <property type="match status" value="1"/>
</dbReference>
<proteinExistence type="predicted"/>
<evidence type="ECO:0000256" key="2">
    <source>
        <dbReference type="ARBA" id="ARBA00023125"/>
    </source>
</evidence>
<dbReference type="PRINTS" id="PR00038">
    <property type="entry name" value="HTHLUXR"/>
</dbReference>
<dbReference type="RefSeq" id="WP_184858810.1">
    <property type="nucleotide sequence ID" value="NZ_JACHLK010000006.1"/>
</dbReference>
<dbReference type="GO" id="GO:0006355">
    <property type="term" value="P:regulation of DNA-templated transcription"/>
    <property type="evidence" value="ECO:0007669"/>
    <property type="project" value="InterPro"/>
</dbReference>
<dbReference type="Gene3D" id="3.40.50.2300">
    <property type="match status" value="1"/>
</dbReference>
<evidence type="ECO:0000259" key="4">
    <source>
        <dbReference type="PROSITE" id="PS50043"/>
    </source>
</evidence>
<evidence type="ECO:0000313" key="6">
    <source>
        <dbReference type="EMBL" id="MBB6560605.1"/>
    </source>
</evidence>
<name>A0A7X0PEQ8_9BURK</name>
<feature type="modified residue" description="4-aspartylphosphate" evidence="3">
    <location>
        <position position="52"/>
    </location>
</feature>
<dbReference type="InterPro" id="IPR016032">
    <property type="entry name" value="Sig_transdc_resp-reg_C-effctor"/>
</dbReference>
<dbReference type="CDD" id="cd06170">
    <property type="entry name" value="LuxR_C_like"/>
    <property type="match status" value="1"/>
</dbReference>
<feature type="domain" description="Response regulatory" evidence="5">
    <location>
        <begin position="2"/>
        <end position="117"/>
    </location>
</feature>
<dbReference type="Proteomes" id="UP000575083">
    <property type="component" value="Unassembled WGS sequence"/>
</dbReference>
<keyword evidence="7" id="KW-1185">Reference proteome</keyword>
<dbReference type="PROSITE" id="PS50043">
    <property type="entry name" value="HTH_LUXR_2"/>
    <property type="match status" value="1"/>
</dbReference>
<dbReference type="AlphaFoldDB" id="A0A7X0PEQ8"/>
<feature type="domain" description="HTH luxR-type" evidence="4">
    <location>
        <begin position="138"/>
        <end position="203"/>
    </location>
</feature>
<evidence type="ECO:0000256" key="1">
    <source>
        <dbReference type="ARBA" id="ARBA00022553"/>
    </source>
</evidence>
<dbReference type="SMART" id="SM00448">
    <property type="entry name" value="REC"/>
    <property type="match status" value="1"/>
</dbReference>
<dbReference type="InterPro" id="IPR001789">
    <property type="entry name" value="Sig_transdc_resp-reg_receiver"/>
</dbReference>
<dbReference type="PANTHER" id="PTHR45566:SF1">
    <property type="entry name" value="HTH-TYPE TRANSCRIPTIONAL REGULATOR YHJB-RELATED"/>
    <property type="match status" value="1"/>
</dbReference>
<protein>
    <submittedName>
        <fullName evidence="6">DNA-binding NarL/FixJ family response regulator</fullName>
    </submittedName>
</protein>
<dbReference type="PANTHER" id="PTHR45566">
    <property type="entry name" value="HTH-TYPE TRANSCRIPTIONAL REGULATOR YHJB-RELATED"/>
    <property type="match status" value="1"/>
</dbReference>
<reference evidence="6 7" key="1">
    <citation type="submission" date="2020-08" db="EMBL/GenBank/DDBJ databases">
        <title>Functional genomics of gut bacteria from endangered species of beetles.</title>
        <authorList>
            <person name="Carlos-Shanley C."/>
        </authorList>
    </citation>
    <scope>NUCLEOTIDE SEQUENCE [LARGE SCALE GENOMIC DNA]</scope>
    <source>
        <strain evidence="6 7">S00198</strain>
    </source>
</reference>
<dbReference type="EMBL" id="JACHLK010000006">
    <property type="protein sequence ID" value="MBB6560605.1"/>
    <property type="molecule type" value="Genomic_DNA"/>
</dbReference>
<evidence type="ECO:0000256" key="3">
    <source>
        <dbReference type="PROSITE-ProRule" id="PRU00169"/>
    </source>
</evidence>
<evidence type="ECO:0000313" key="7">
    <source>
        <dbReference type="Proteomes" id="UP000575083"/>
    </source>
</evidence>
<dbReference type="PROSITE" id="PS50110">
    <property type="entry name" value="RESPONSE_REGULATORY"/>
    <property type="match status" value="1"/>
</dbReference>
<accession>A0A7X0PEQ8</accession>
<keyword evidence="1 3" id="KW-0597">Phosphoprotein</keyword>
<keyword evidence="2 6" id="KW-0238">DNA-binding</keyword>
<dbReference type="Pfam" id="PF00196">
    <property type="entry name" value="GerE"/>
    <property type="match status" value="1"/>
</dbReference>
<sequence>MKFLLLEDHPLFRQALKGIMARLDPAATVLECASYDEARPLLGDDLDLVLLDLRLSGLDGMKVLATLRSQHPALPVVVVSASEDRHEALEVLRLGALGFIPKASSAEVMEHALRLVLAGDAYLPSHLLQDGDAPAAPSRDGPLGLTERQQQVMQLMAQGQSNKQIGRALNLTENTVKVHVTAILRELNVSSRAQAIVALFQRGTGPS</sequence>
<dbReference type="InterPro" id="IPR011006">
    <property type="entry name" value="CheY-like_superfamily"/>
</dbReference>
<dbReference type="InterPro" id="IPR051015">
    <property type="entry name" value="EvgA-like"/>
</dbReference>
<dbReference type="CDD" id="cd17535">
    <property type="entry name" value="REC_NarL-like"/>
    <property type="match status" value="1"/>
</dbReference>
<dbReference type="GO" id="GO:0003677">
    <property type="term" value="F:DNA binding"/>
    <property type="evidence" value="ECO:0007669"/>
    <property type="project" value="UniProtKB-KW"/>
</dbReference>
<dbReference type="SMART" id="SM00421">
    <property type="entry name" value="HTH_LUXR"/>
    <property type="match status" value="1"/>
</dbReference>
<organism evidence="6 7">
    <name type="scientific">Acidovorax soli</name>
    <dbReference type="NCBI Taxonomy" id="592050"/>
    <lineage>
        <taxon>Bacteria</taxon>
        <taxon>Pseudomonadati</taxon>
        <taxon>Pseudomonadota</taxon>
        <taxon>Betaproteobacteria</taxon>
        <taxon>Burkholderiales</taxon>
        <taxon>Comamonadaceae</taxon>
        <taxon>Acidovorax</taxon>
    </lineage>
</organism>
<dbReference type="GO" id="GO:0000160">
    <property type="term" value="P:phosphorelay signal transduction system"/>
    <property type="evidence" value="ECO:0007669"/>
    <property type="project" value="InterPro"/>
</dbReference>
<dbReference type="InterPro" id="IPR000792">
    <property type="entry name" value="Tscrpt_reg_LuxR_C"/>
</dbReference>
<dbReference type="Pfam" id="PF00072">
    <property type="entry name" value="Response_reg"/>
    <property type="match status" value="1"/>
</dbReference>
<dbReference type="InterPro" id="IPR058245">
    <property type="entry name" value="NreC/VraR/RcsB-like_REC"/>
</dbReference>
<comment type="caution">
    <text evidence="6">The sequence shown here is derived from an EMBL/GenBank/DDBJ whole genome shotgun (WGS) entry which is preliminary data.</text>
</comment>
<evidence type="ECO:0000259" key="5">
    <source>
        <dbReference type="PROSITE" id="PS50110"/>
    </source>
</evidence>
<gene>
    <name evidence="6" type="ORF">HNP48_003281</name>
</gene>